<feature type="domain" description="PhoD-like phosphatase metallophosphatase" evidence="1">
    <location>
        <begin position="154"/>
        <end position="487"/>
    </location>
</feature>
<dbReference type="KEGG" id="sace:GIY23_19875"/>
<accession>A0A5Q3QA77</accession>
<evidence type="ECO:0000259" key="1">
    <source>
        <dbReference type="Pfam" id="PF09423"/>
    </source>
</evidence>
<dbReference type="Pfam" id="PF16655">
    <property type="entry name" value="PhoD_N"/>
    <property type="match status" value="1"/>
</dbReference>
<reference evidence="4" key="1">
    <citation type="submission" date="2019-11" db="EMBL/GenBank/DDBJ databases">
        <title>The complete genome sequence of Saccharopolyspora sp. E2A.</title>
        <authorList>
            <person name="Zhang G."/>
        </authorList>
    </citation>
    <scope>NUCLEOTIDE SEQUENCE [LARGE SCALE GENOMIC DNA]</scope>
    <source>
        <strain evidence="4">E2A</strain>
    </source>
</reference>
<dbReference type="PANTHER" id="PTHR43606">
    <property type="entry name" value="PHOSPHATASE, PUTATIVE (AFU_ORTHOLOGUE AFUA_6G08710)-RELATED"/>
    <property type="match status" value="1"/>
</dbReference>
<dbReference type="InterPro" id="IPR018946">
    <property type="entry name" value="PhoD-like_MPP"/>
</dbReference>
<dbReference type="AlphaFoldDB" id="A0A5Q3QA77"/>
<name>A0A5Q3QA77_9PSEU</name>
<dbReference type="Proteomes" id="UP000371041">
    <property type="component" value="Chromosome"/>
</dbReference>
<dbReference type="InterPro" id="IPR038607">
    <property type="entry name" value="PhoD-like_sf"/>
</dbReference>
<feature type="domain" description="Phospholipase D N-terminal" evidence="2">
    <location>
        <begin position="43"/>
        <end position="141"/>
    </location>
</feature>
<organism evidence="3 4">
    <name type="scientific">Allosaccharopolyspora coralli</name>
    <dbReference type="NCBI Taxonomy" id="2665642"/>
    <lineage>
        <taxon>Bacteria</taxon>
        <taxon>Bacillati</taxon>
        <taxon>Actinomycetota</taxon>
        <taxon>Actinomycetes</taxon>
        <taxon>Pseudonocardiales</taxon>
        <taxon>Pseudonocardiaceae</taxon>
        <taxon>Allosaccharopolyspora</taxon>
    </lineage>
</organism>
<keyword evidence="4" id="KW-1185">Reference proteome</keyword>
<dbReference type="InterPro" id="IPR029052">
    <property type="entry name" value="Metallo-depent_PP-like"/>
</dbReference>
<dbReference type="EMBL" id="CP045929">
    <property type="protein sequence ID" value="QGK71468.1"/>
    <property type="molecule type" value="Genomic_DNA"/>
</dbReference>
<sequence length="519" mass="57336">MPEGLTRHITGRRTVLAAGFGAALGFGLHAPARASGGPDPFTLGVASGDPTADGVVLWTRLAVDPLADDGHGGMPNRAIDVEWEVADDERFARVVQRGLGTAVGELGHSVHAEVHGLEPGREYFYRFRTGRHISVAGRTRTAPAPGTVTSALTFCMSSCAQWEHGHFTTYRRLAEDDPDLVLHLGDYIYEHGPGGYPVESGIARPMHGGETRDLADYRVRHALYKSDPDLQFAHAAAPWLIVWDDHEVDNNWAGYHHEVFGDTPKFRERRRAAFRAYYENMPLRRTSLPRGDDLRLHRRVEWGGLANFHLLDTRQYRDDQACGGLIGPCGQESRPERTITGDEQEAWLLDGFRQSRARWDFLGQQVMMAQLDSAKGPLKVTSMDTWDGYTASRDRVARGWLDAGVRNPVVLTGDIHEHYANDLSLNYDDPDSPVIGSELVTSSVTSGGDAEGGEFTGDPENPHIRFHDDMRGYVRARVTESQLTADFRVLPYVRQPGAPAGTKTSLHLADGIPGWEKSA</sequence>
<protein>
    <submittedName>
        <fullName evidence="3">Alkaline phosphatase</fullName>
    </submittedName>
</protein>
<dbReference type="InterPro" id="IPR052900">
    <property type="entry name" value="Phospholipid_Metab_Enz"/>
</dbReference>
<dbReference type="Pfam" id="PF09423">
    <property type="entry name" value="PhoD"/>
    <property type="match status" value="1"/>
</dbReference>
<evidence type="ECO:0000259" key="2">
    <source>
        <dbReference type="Pfam" id="PF16655"/>
    </source>
</evidence>
<dbReference type="RefSeq" id="WP_154078043.1">
    <property type="nucleotide sequence ID" value="NZ_CP045929.1"/>
</dbReference>
<dbReference type="InterPro" id="IPR032093">
    <property type="entry name" value="PhoD_N"/>
</dbReference>
<proteinExistence type="predicted"/>
<evidence type="ECO:0000313" key="4">
    <source>
        <dbReference type="Proteomes" id="UP000371041"/>
    </source>
</evidence>
<dbReference type="SUPFAM" id="SSF56300">
    <property type="entry name" value="Metallo-dependent phosphatases"/>
    <property type="match status" value="1"/>
</dbReference>
<dbReference type="CDD" id="cd07389">
    <property type="entry name" value="MPP_PhoD"/>
    <property type="match status" value="1"/>
</dbReference>
<gene>
    <name evidence="3" type="ORF">GIY23_19875</name>
</gene>
<dbReference type="Gene3D" id="2.60.40.380">
    <property type="entry name" value="Purple acid phosphatase-like, N-terminal"/>
    <property type="match status" value="1"/>
</dbReference>
<dbReference type="Gene3D" id="3.60.21.70">
    <property type="entry name" value="PhoD-like phosphatase"/>
    <property type="match status" value="1"/>
</dbReference>
<evidence type="ECO:0000313" key="3">
    <source>
        <dbReference type="EMBL" id="QGK71468.1"/>
    </source>
</evidence>
<dbReference type="PANTHER" id="PTHR43606:SF2">
    <property type="entry name" value="ALKALINE PHOSPHATASE FAMILY PROTEIN (AFU_ORTHOLOGUE AFUA_5G03860)"/>
    <property type="match status" value="1"/>
</dbReference>